<feature type="region of interest" description="Disordered" evidence="8">
    <location>
        <begin position="207"/>
        <end position="237"/>
    </location>
</feature>
<protein>
    <submittedName>
        <fullName evidence="11">Spore germination protein KC</fullName>
    </submittedName>
</protein>
<dbReference type="InterPro" id="IPR008844">
    <property type="entry name" value="Spore_GerAC-like"/>
</dbReference>
<evidence type="ECO:0000256" key="1">
    <source>
        <dbReference type="ARBA" id="ARBA00004635"/>
    </source>
</evidence>
<gene>
    <name evidence="11" type="ORF">SAMN04490178_10779</name>
</gene>
<keyword evidence="5" id="KW-0472">Membrane</keyword>
<proteinExistence type="inferred from homology"/>
<keyword evidence="3" id="KW-0309">Germination</keyword>
<dbReference type="Pfam" id="PF25198">
    <property type="entry name" value="Spore_GerAC_N"/>
    <property type="match status" value="1"/>
</dbReference>
<sequence>MKKLAVCLLIVINTLWLTGCWDRMEINDLAIVTAVGVDKLEDGHICLTLLIPAPRLFPSAGGGGGGDGGDRAPTIVMSEYGKTIMDAFRRLQEKSSREIMFSHVRFIVIGERLARSGVNEALDFFSRYRQSNLRAHVLVTQDDIAELMAGDPGIERTVSELIHEEGEMGISVRIDLKDFIAMLTEEGTNPVAGRLEMVPLVMEHKKKDEEKGEENGQKKDQEKSQESGQENKKKPKKTLSIRGAAIFHKDKLVGWMNDAEARGLIWLRDEMEQGVITVAIPEDKGGGKISVRLKEAKAKFKPQIEGETLHMSLTIITQAVVYESSSKMDLSDPKSIVYIEDAVGDMIQKRVERALFLIQKQFRSDTVGFGTALYRKYPKEWLHAYKDTWDELFPELDIPVALNVRIPRVGFVTKSLTREESEFVK</sequence>
<keyword evidence="4" id="KW-0732">Signal</keyword>
<evidence type="ECO:0000256" key="7">
    <source>
        <dbReference type="ARBA" id="ARBA00023288"/>
    </source>
</evidence>
<evidence type="ECO:0000256" key="5">
    <source>
        <dbReference type="ARBA" id="ARBA00023136"/>
    </source>
</evidence>
<dbReference type="GO" id="GO:0009847">
    <property type="term" value="P:spore germination"/>
    <property type="evidence" value="ECO:0007669"/>
    <property type="project" value="InterPro"/>
</dbReference>
<evidence type="ECO:0000256" key="3">
    <source>
        <dbReference type="ARBA" id="ARBA00022544"/>
    </source>
</evidence>
<evidence type="ECO:0000256" key="2">
    <source>
        <dbReference type="ARBA" id="ARBA00007886"/>
    </source>
</evidence>
<dbReference type="InterPro" id="IPR057336">
    <property type="entry name" value="GerAC_N"/>
</dbReference>
<dbReference type="Gene3D" id="3.30.300.210">
    <property type="entry name" value="Nutrient germinant receptor protein C, domain 3"/>
    <property type="match status" value="1"/>
</dbReference>
<evidence type="ECO:0000313" key="11">
    <source>
        <dbReference type="EMBL" id="SEO93636.1"/>
    </source>
</evidence>
<dbReference type="RefSeq" id="WP_177173504.1">
    <property type="nucleotide sequence ID" value="NZ_FODY01000007.1"/>
</dbReference>
<evidence type="ECO:0000256" key="8">
    <source>
        <dbReference type="SAM" id="MobiDB-lite"/>
    </source>
</evidence>
<comment type="subcellular location">
    <subcellularLocation>
        <location evidence="1">Membrane</location>
        <topology evidence="1">Lipid-anchor</topology>
    </subcellularLocation>
</comment>
<name>A0A1H8TS20_9FIRM</name>
<evidence type="ECO:0000259" key="10">
    <source>
        <dbReference type="Pfam" id="PF25198"/>
    </source>
</evidence>
<accession>A0A1H8TS20</accession>
<dbReference type="PROSITE" id="PS51257">
    <property type="entry name" value="PROKAR_LIPOPROTEIN"/>
    <property type="match status" value="1"/>
</dbReference>
<organism evidence="11 12">
    <name type="scientific">Propionispora vibrioides</name>
    <dbReference type="NCBI Taxonomy" id="112903"/>
    <lineage>
        <taxon>Bacteria</taxon>
        <taxon>Bacillati</taxon>
        <taxon>Bacillota</taxon>
        <taxon>Negativicutes</taxon>
        <taxon>Selenomonadales</taxon>
        <taxon>Sporomusaceae</taxon>
        <taxon>Propionispora</taxon>
    </lineage>
</organism>
<dbReference type="InterPro" id="IPR038501">
    <property type="entry name" value="Spore_GerAC_C_sf"/>
</dbReference>
<feature type="domain" description="Spore germination GerAC-like C-terminal" evidence="9">
    <location>
        <begin position="243"/>
        <end position="410"/>
    </location>
</feature>
<dbReference type="NCBIfam" id="TIGR02887">
    <property type="entry name" value="spore_ger_x_C"/>
    <property type="match status" value="1"/>
</dbReference>
<evidence type="ECO:0000313" key="12">
    <source>
        <dbReference type="Proteomes" id="UP000198847"/>
    </source>
</evidence>
<evidence type="ECO:0000256" key="4">
    <source>
        <dbReference type="ARBA" id="ARBA00022729"/>
    </source>
</evidence>
<dbReference type="Pfam" id="PF05504">
    <property type="entry name" value="Spore_GerAC"/>
    <property type="match status" value="1"/>
</dbReference>
<dbReference type="EMBL" id="FODY01000007">
    <property type="protein sequence ID" value="SEO93636.1"/>
    <property type="molecule type" value="Genomic_DNA"/>
</dbReference>
<dbReference type="PANTHER" id="PTHR35789">
    <property type="entry name" value="SPORE GERMINATION PROTEIN B3"/>
    <property type="match status" value="1"/>
</dbReference>
<dbReference type="PANTHER" id="PTHR35789:SF1">
    <property type="entry name" value="SPORE GERMINATION PROTEIN B3"/>
    <property type="match status" value="1"/>
</dbReference>
<keyword evidence="12" id="KW-1185">Reference proteome</keyword>
<feature type="compositionally biased region" description="Basic and acidic residues" evidence="8">
    <location>
        <begin position="207"/>
        <end position="232"/>
    </location>
</feature>
<dbReference type="GO" id="GO:0016020">
    <property type="term" value="C:membrane"/>
    <property type="evidence" value="ECO:0007669"/>
    <property type="project" value="UniProtKB-SubCell"/>
</dbReference>
<evidence type="ECO:0000259" key="9">
    <source>
        <dbReference type="Pfam" id="PF05504"/>
    </source>
</evidence>
<feature type="domain" description="Spore germination protein N-terminal" evidence="10">
    <location>
        <begin position="22"/>
        <end position="196"/>
    </location>
</feature>
<evidence type="ECO:0000256" key="6">
    <source>
        <dbReference type="ARBA" id="ARBA00023139"/>
    </source>
</evidence>
<keyword evidence="6" id="KW-0564">Palmitate</keyword>
<dbReference type="InterPro" id="IPR046953">
    <property type="entry name" value="Spore_GerAC-like_C"/>
</dbReference>
<comment type="similarity">
    <text evidence="2">Belongs to the GerABKC lipoprotein family.</text>
</comment>
<keyword evidence="7" id="KW-0449">Lipoprotein</keyword>
<dbReference type="STRING" id="112903.SAMN04490178_10779"/>
<dbReference type="Proteomes" id="UP000198847">
    <property type="component" value="Unassembled WGS sequence"/>
</dbReference>
<reference evidence="11 12" key="1">
    <citation type="submission" date="2016-10" db="EMBL/GenBank/DDBJ databases">
        <authorList>
            <person name="de Groot N.N."/>
        </authorList>
    </citation>
    <scope>NUCLEOTIDE SEQUENCE [LARGE SCALE GENOMIC DNA]</scope>
    <source>
        <strain evidence="11 12">DSM 13305</strain>
    </source>
</reference>
<dbReference type="AlphaFoldDB" id="A0A1H8TS20"/>